<dbReference type="GO" id="GO:0016740">
    <property type="term" value="F:transferase activity"/>
    <property type="evidence" value="ECO:0007669"/>
    <property type="project" value="UniProtKB-KW"/>
</dbReference>
<gene>
    <name evidence="2" type="ORF">C1C97_001695</name>
</gene>
<protein>
    <submittedName>
        <fullName evidence="2">Polysaccharide pyruvyl transferase family protein</fullName>
    </submittedName>
</protein>
<keyword evidence="2" id="KW-0808">Transferase</keyword>
<feature type="domain" description="Polysaccharide pyruvyl transferase" evidence="1">
    <location>
        <begin position="14"/>
        <end position="263"/>
    </location>
</feature>
<dbReference type="PANTHER" id="PTHR36836:SF1">
    <property type="entry name" value="COLANIC ACID BIOSYNTHESIS PROTEIN WCAK"/>
    <property type="match status" value="1"/>
</dbReference>
<accession>A0A495AAI2</accession>
<name>A0A495AAI2_9MICC</name>
<reference evidence="2 3" key="1">
    <citation type="submission" date="2018-10" db="EMBL/GenBank/DDBJ databases">
        <title>Kocuria tytouropygialis sp. nov., isolated from the uropygial gland of an American barn owl (Tyto furcata).</title>
        <authorList>
            <person name="Braun M.S."/>
            <person name="Wang E."/>
            <person name="Zimmermann S."/>
            <person name="Wagner H."/>
            <person name="Wink M."/>
        </authorList>
    </citation>
    <scope>NUCLEOTIDE SEQUENCE [LARGE SCALE GENOMIC DNA]</scope>
    <source>
        <strain evidence="2 3">442</strain>
    </source>
</reference>
<dbReference type="EMBL" id="PNJG02000001">
    <property type="protein sequence ID" value="RKQ36414.1"/>
    <property type="molecule type" value="Genomic_DNA"/>
</dbReference>
<dbReference type="OrthoDB" id="3240130at2"/>
<dbReference type="Pfam" id="PF04230">
    <property type="entry name" value="PS_pyruv_trans"/>
    <property type="match status" value="1"/>
</dbReference>
<dbReference type="InterPro" id="IPR007345">
    <property type="entry name" value="Polysacch_pyruvyl_Trfase"/>
</dbReference>
<organism evidence="2 3">
    <name type="scientific">Kocuria tytonis</name>
    <dbReference type="NCBI Taxonomy" id="2054280"/>
    <lineage>
        <taxon>Bacteria</taxon>
        <taxon>Bacillati</taxon>
        <taxon>Actinomycetota</taxon>
        <taxon>Actinomycetes</taxon>
        <taxon>Micrococcales</taxon>
        <taxon>Micrococcaceae</taxon>
        <taxon>Kocuria</taxon>
    </lineage>
</organism>
<dbReference type="Proteomes" id="UP000249516">
    <property type="component" value="Unassembled WGS sequence"/>
</dbReference>
<dbReference type="PANTHER" id="PTHR36836">
    <property type="entry name" value="COLANIC ACID BIOSYNTHESIS PROTEIN WCAK"/>
    <property type="match status" value="1"/>
</dbReference>
<evidence type="ECO:0000313" key="3">
    <source>
        <dbReference type="Proteomes" id="UP000249516"/>
    </source>
</evidence>
<evidence type="ECO:0000313" key="2">
    <source>
        <dbReference type="EMBL" id="RKQ36414.1"/>
    </source>
</evidence>
<proteinExistence type="predicted"/>
<dbReference type="AlphaFoldDB" id="A0A495AAI2"/>
<sequence>MTRLGHVGFFGWGNYGDELMYQTWISAFGDEFTHERVHDVLVRPYFSRPAEEIAADVDAVVIGGGDLIHPDAISTLYWNRAWLTRPVIVAGVGVALERTRRRGDVPGRLRTFLQHENVHFVGTRDQGSTHWLRDTAGLSREIETGADPGFAAALPPAGHPGRDTVGVVFRKVPTDQDLSTLDRLLRLMEPRGFRVEVLVLAVEHDQALERRALEDVGVPPEIIRTESSIDALTAALGGYRSLLTAKFHGAVMAARYGVPALSLRMTHKVRALSIALGDPWLAREPHLMDDTALATALERRSSSPLLHTLEETATHHMNRAVSATRRVAERKIP</sequence>
<dbReference type="RefSeq" id="WP_121029806.1">
    <property type="nucleotide sequence ID" value="NZ_PNJG02000001.1"/>
</dbReference>
<comment type="caution">
    <text evidence="2">The sequence shown here is derived from an EMBL/GenBank/DDBJ whole genome shotgun (WGS) entry which is preliminary data.</text>
</comment>
<keyword evidence="3" id="KW-1185">Reference proteome</keyword>
<evidence type="ECO:0000259" key="1">
    <source>
        <dbReference type="Pfam" id="PF04230"/>
    </source>
</evidence>